<name>A0A7J9PDZ0_METMI</name>
<dbReference type="EMBL" id="JACDUM010000004">
    <property type="protein sequence ID" value="MBA2861004.1"/>
    <property type="molecule type" value="Genomic_DNA"/>
</dbReference>
<comment type="caution">
    <text evidence="1">The sequence shown here is derived from an EMBL/GenBank/DDBJ whole genome shotgun (WGS) entry which is preliminary data.</text>
</comment>
<gene>
    <name evidence="1" type="ORF">HNP91_001836</name>
</gene>
<proteinExistence type="predicted"/>
<protein>
    <submittedName>
        <fullName evidence="1">Uncharacterized protein</fullName>
    </submittedName>
</protein>
<sequence length="30" mass="3373">MVHYRTGTYVAFNGCGTRDPTASDIKYFNS</sequence>
<organism evidence="1 2">
    <name type="scientific">Methanococcus maripaludis</name>
    <name type="common">Methanococcus deltae</name>
    <dbReference type="NCBI Taxonomy" id="39152"/>
    <lineage>
        <taxon>Archaea</taxon>
        <taxon>Methanobacteriati</taxon>
        <taxon>Methanobacteriota</taxon>
        <taxon>Methanomada group</taxon>
        <taxon>Methanococci</taxon>
        <taxon>Methanococcales</taxon>
        <taxon>Methanococcaceae</taxon>
        <taxon>Methanococcus</taxon>
    </lineage>
</organism>
<dbReference type="Gene3D" id="3.40.50.11200">
    <property type="match status" value="1"/>
</dbReference>
<evidence type="ECO:0000313" key="2">
    <source>
        <dbReference type="Proteomes" id="UP000568063"/>
    </source>
</evidence>
<evidence type="ECO:0000313" key="1">
    <source>
        <dbReference type="EMBL" id="MBA2861004.1"/>
    </source>
</evidence>
<reference evidence="1 2" key="1">
    <citation type="submission" date="2020-07" db="EMBL/GenBank/DDBJ databases">
        <title>Genomic Encyclopedia of Type Strains, Phase IV (KMG-V): Genome sequencing to study the core and pangenomes of soil and plant-associated prokaryotes.</title>
        <authorList>
            <person name="Whitman W."/>
        </authorList>
    </citation>
    <scope>NUCLEOTIDE SEQUENCE [LARGE SCALE GENOMIC DNA]</scope>
    <source>
        <strain evidence="1 2">C9</strain>
    </source>
</reference>
<dbReference type="Proteomes" id="UP000568063">
    <property type="component" value="Unassembled WGS sequence"/>
</dbReference>
<accession>A0A7J9PDZ0</accession>
<dbReference type="AlphaFoldDB" id="A0A7J9PDZ0"/>